<evidence type="ECO:0000313" key="2">
    <source>
        <dbReference type="EMBL" id="GHI39890.1"/>
    </source>
</evidence>
<accession>A0ABQ3QRJ2</accession>
<dbReference type="EMBL" id="BNDY01000017">
    <property type="protein sequence ID" value="GHI39890.1"/>
    <property type="molecule type" value="Genomic_DNA"/>
</dbReference>
<reference evidence="2" key="1">
    <citation type="submission" date="2024-05" db="EMBL/GenBank/DDBJ databases">
        <title>Whole genome shotgun sequence of Streptomyces violascens NBRC 12920.</title>
        <authorList>
            <person name="Komaki H."/>
            <person name="Tamura T."/>
        </authorList>
    </citation>
    <scope>NUCLEOTIDE SEQUENCE</scope>
    <source>
        <strain evidence="2">NBRC 12920</strain>
    </source>
</reference>
<organism evidence="2 3">
    <name type="scientific">Streptomyces violascens</name>
    <dbReference type="NCBI Taxonomy" id="67381"/>
    <lineage>
        <taxon>Bacteria</taxon>
        <taxon>Bacillati</taxon>
        <taxon>Actinomycetota</taxon>
        <taxon>Actinomycetes</taxon>
        <taxon>Kitasatosporales</taxon>
        <taxon>Streptomycetaceae</taxon>
        <taxon>Streptomyces</taxon>
    </lineage>
</organism>
<keyword evidence="3" id="KW-1185">Reference proteome</keyword>
<evidence type="ECO:0000256" key="1">
    <source>
        <dbReference type="SAM" id="MobiDB-lite"/>
    </source>
</evidence>
<sequence>MVNYVPSPDEVAAAQSPNGGWSKKQLAEWGIPWPPPKDWRAFLKAKWEGEDVAPLPRDEPDQDALF</sequence>
<comment type="caution">
    <text evidence="2">The sequence shown here is derived from an EMBL/GenBank/DDBJ whole genome shotgun (WGS) entry which is preliminary data.</text>
</comment>
<dbReference type="Proteomes" id="UP001050808">
    <property type="component" value="Unassembled WGS sequence"/>
</dbReference>
<feature type="region of interest" description="Disordered" evidence="1">
    <location>
        <begin position="1"/>
        <end position="29"/>
    </location>
</feature>
<name>A0ABQ3QRJ2_9ACTN</name>
<evidence type="ECO:0000313" key="3">
    <source>
        <dbReference type="Proteomes" id="UP001050808"/>
    </source>
</evidence>
<protein>
    <submittedName>
        <fullName evidence="2">Uncharacterized protein</fullName>
    </submittedName>
</protein>
<gene>
    <name evidence="2" type="ORF">Sviol_42980</name>
</gene>
<proteinExistence type="predicted"/>
<dbReference type="RefSeq" id="WP_189971206.1">
    <property type="nucleotide sequence ID" value="NZ_BMUA01000044.1"/>
</dbReference>